<accession>A0A1H0T127</accession>
<proteinExistence type="predicted"/>
<feature type="transmembrane region" description="Helical" evidence="1">
    <location>
        <begin position="54"/>
        <end position="76"/>
    </location>
</feature>
<dbReference type="InterPro" id="IPR018750">
    <property type="entry name" value="DUF2306_membrane"/>
</dbReference>
<keyword evidence="1" id="KW-0472">Membrane</keyword>
<dbReference type="Proteomes" id="UP000199159">
    <property type="component" value="Unassembled WGS sequence"/>
</dbReference>
<dbReference type="STRING" id="930152.SAMN05216565_103207"/>
<dbReference type="AlphaFoldDB" id="A0A1H0T127"/>
<reference evidence="3" key="1">
    <citation type="submission" date="2016-10" db="EMBL/GenBank/DDBJ databases">
        <authorList>
            <person name="Varghese N."/>
            <person name="Submissions S."/>
        </authorList>
    </citation>
    <scope>NUCLEOTIDE SEQUENCE [LARGE SCALE GENOMIC DNA]</scope>
    <source>
        <strain evidence="3">IBRC-M10078</strain>
    </source>
</reference>
<keyword evidence="1" id="KW-0812">Transmembrane</keyword>
<evidence type="ECO:0000313" key="3">
    <source>
        <dbReference type="Proteomes" id="UP000199159"/>
    </source>
</evidence>
<evidence type="ECO:0000313" key="2">
    <source>
        <dbReference type="EMBL" id="SDP47238.1"/>
    </source>
</evidence>
<dbReference type="OrthoDB" id="195502at2"/>
<protein>
    <submittedName>
        <fullName evidence="2">Predicted membrane protein</fullName>
    </submittedName>
</protein>
<sequence>MLKKMGFVIILLLSAVLGISAIVRYFILDPVEGNAILIREGMTMFRMNNQLWSIALYIHIITAAIPLVLGPFLFIKKLRNLHLQVHRNLGRVYVLMILTSSIVGIYLSFYAHGGILAILGFIGLDLTWLYTTYKAYKYIRKKHLVLHEEWMYRSYAVTFAALTFRMWSAIIGYSIDNFTVGYVVAIWLSWIGNLIAIELWIRMNLRKGKKRLSKGLTEEVTH</sequence>
<feature type="transmembrane region" description="Helical" evidence="1">
    <location>
        <begin position="154"/>
        <end position="175"/>
    </location>
</feature>
<dbReference type="RefSeq" id="WP_090851908.1">
    <property type="nucleotide sequence ID" value="NZ_FNJU01000003.1"/>
</dbReference>
<organism evidence="2 3">
    <name type="scientific">Litchfieldia salsa</name>
    <dbReference type="NCBI Taxonomy" id="930152"/>
    <lineage>
        <taxon>Bacteria</taxon>
        <taxon>Bacillati</taxon>
        <taxon>Bacillota</taxon>
        <taxon>Bacilli</taxon>
        <taxon>Bacillales</taxon>
        <taxon>Bacillaceae</taxon>
        <taxon>Litchfieldia</taxon>
    </lineage>
</organism>
<dbReference type="Pfam" id="PF10067">
    <property type="entry name" value="DUF2306"/>
    <property type="match status" value="1"/>
</dbReference>
<gene>
    <name evidence="2" type="ORF">SAMN05216565_103207</name>
</gene>
<feature type="transmembrane region" description="Helical" evidence="1">
    <location>
        <begin position="88"/>
        <end position="109"/>
    </location>
</feature>
<name>A0A1H0T127_9BACI</name>
<keyword evidence="3" id="KW-1185">Reference proteome</keyword>
<feature type="transmembrane region" description="Helical" evidence="1">
    <location>
        <begin position="181"/>
        <end position="201"/>
    </location>
</feature>
<evidence type="ECO:0000256" key="1">
    <source>
        <dbReference type="SAM" id="Phobius"/>
    </source>
</evidence>
<feature type="transmembrane region" description="Helical" evidence="1">
    <location>
        <begin position="7"/>
        <end position="27"/>
    </location>
</feature>
<dbReference type="EMBL" id="FNJU01000003">
    <property type="protein sequence ID" value="SDP47238.1"/>
    <property type="molecule type" value="Genomic_DNA"/>
</dbReference>
<feature type="transmembrane region" description="Helical" evidence="1">
    <location>
        <begin position="115"/>
        <end position="133"/>
    </location>
</feature>
<keyword evidence="1" id="KW-1133">Transmembrane helix</keyword>